<accession>A0ACB8CHF3</accession>
<reference evidence="1" key="1">
    <citation type="submission" date="2020-05" db="EMBL/GenBank/DDBJ databases">
        <title>Large-scale comparative analyses of tick genomes elucidate their genetic diversity and vector capacities.</title>
        <authorList>
            <person name="Jia N."/>
            <person name="Wang J."/>
            <person name="Shi W."/>
            <person name="Du L."/>
            <person name="Sun Y."/>
            <person name="Zhan W."/>
            <person name="Jiang J."/>
            <person name="Wang Q."/>
            <person name="Zhang B."/>
            <person name="Ji P."/>
            <person name="Sakyi L.B."/>
            <person name="Cui X."/>
            <person name="Yuan T."/>
            <person name="Jiang B."/>
            <person name="Yang W."/>
            <person name="Lam T.T.-Y."/>
            <person name="Chang Q."/>
            <person name="Ding S."/>
            <person name="Wang X."/>
            <person name="Zhu J."/>
            <person name="Ruan X."/>
            <person name="Zhao L."/>
            <person name="Wei J."/>
            <person name="Que T."/>
            <person name="Du C."/>
            <person name="Cheng J."/>
            <person name="Dai P."/>
            <person name="Han X."/>
            <person name="Huang E."/>
            <person name="Gao Y."/>
            <person name="Liu J."/>
            <person name="Shao H."/>
            <person name="Ye R."/>
            <person name="Li L."/>
            <person name="Wei W."/>
            <person name="Wang X."/>
            <person name="Wang C."/>
            <person name="Yang T."/>
            <person name="Huo Q."/>
            <person name="Li W."/>
            <person name="Guo W."/>
            <person name="Chen H."/>
            <person name="Zhou L."/>
            <person name="Ni X."/>
            <person name="Tian J."/>
            <person name="Zhou Y."/>
            <person name="Sheng Y."/>
            <person name="Liu T."/>
            <person name="Pan Y."/>
            <person name="Xia L."/>
            <person name="Li J."/>
            <person name="Zhao F."/>
            <person name="Cao W."/>
        </authorList>
    </citation>
    <scope>NUCLEOTIDE SEQUENCE</scope>
    <source>
        <strain evidence="1">Dsil-2018</strain>
    </source>
</reference>
<protein>
    <submittedName>
        <fullName evidence="1">Uncharacterized protein</fullName>
    </submittedName>
</protein>
<dbReference type="EMBL" id="CM023476">
    <property type="protein sequence ID" value="KAH7942116.1"/>
    <property type="molecule type" value="Genomic_DNA"/>
</dbReference>
<organism evidence="1 2">
    <name type="scientific">Dermacentor silvarum</name>
    <name type="common">Tick</name>
    <dbReference type="NCBI Taxonomy" id="543639"/>
    <lineage>
        <taxon>Eukaryota</taxon>
        <taxon>Metazoa</taxon>
        <taxon>Ecdysozoa</taxon>
        <taxon>Arthropoda</taxon>
        <taxon>Chelicerata</taxon>
        <taxon>Arachnida</taxon>
        <taxon>Acari</taxon>
        <taxon>Parasitiformes</taxon>
        <taxon>Ixodida</taxon>
        <taxon>Ixodoidea</taxon>
        <taxon>Ixodidae</taxon>
        <taxon>Rhipicephalinae</taxon>
        <taxon>Dermacentor</taxon>
    </lineage>
</organism>
<name>A0ACB8CHF3_DERSI</name>
<comment type="caution">
    <text evidence="1">The sequence shown here is derived from an EMBL/GenBank/DDBJ whole genome shotgun (WGS) entry which is preliminary data.</text>
</comment>
<gene>
    <name evidence="1" type="ORF">HPB49_020749</name>
</gene>
<evidence type="ECO:0000313" key="1">
    <source>
        <dbReference type="EMBL" id="KAH7942116.1"/>
    </source>
</evidence>
<evidence type="ECO:0000313" key="2">
    <source>
        <dbReference type="Proteomes" id="UP000821865"/>
    </source>
</evidence>
<keyword evidence="2" id="KW-1185">Reference proteome</keyword>
<sequence>MAAVLEYVLHSVHQNQPLSDTDHVHYLVSLLDGAAGQAVAGIQVTKSSYSDALRILKQRNGNRKLIEEKLLDNLRMRGLVTPSNNVIATRKVCDDIQLNQTGLANLKVSASSYTSVLCEILLKAIPQDMVVDYYKRERIESTTPSVGIRNSED</sequence>
<proteinExistence type="predicted"/>
<dbReference type="Proteomes" id="UP000821865">
    <property type="component" value="Chromosome 7"/>
</dbReference>